<keyword evidence="2" id="KW-1185">Reference proteome</keyword>
<organism evidence="1 2">
    <name type="scientific">Fusibacter bizertensis</name>
    <dbReference type="NCBI Taxonomy" id="1488331"/>
    <lineage>
        <taxon>Bacteria</taxon>
        <taxon>Bacillati</taxon>
        <taxon>Bacillota</taxon>
        <taxon>Clostridia</taxon>
        <taxon>Eubacteriales</taxon>
        <taxon>Eubacteriales Family XII. Incertae Sedis</taxon>
        <taxon>Fusibacter</taxon>
    </lineage>
</organism>
<name>A0ABT6NHJ2_9FIRM</name>
<dbReference type="Proteomes" id="UP001158045">
    <property type="component" value="Unassembled WGS sequence"/>
</dbReference>
<accession>A0ABT6NHJ2</accession>
<dbReference type="EMBL" id="JARYZI010000021">
    <property type="protein sequence ID" value="MDH8679909.1"/>
    <property type="molecule type" value="Genomic_DNA"/>
</dbReference>
<sequence>MTISGRVSEGMLAAYDKAMVKAHAVCPDGNEYWHAGGCVTLAMEILL</sequence>
<proteinExistence type="predicted"/>
<comment type="caution">
    <text evidence="1">The sequence shown here is derived from an EMBL/GenBank/DDBJ whole genome shotgun (WGS) entry which is preliminary data.</text>
</comment>
<protein>
    <submittedName>
        <fullName evidence="1">Uncharacterized protein</fullName>
    </submittedName>
</protein>
<evidence type="ECO:0000313" key="1">
    <source>
        <dbReference type="EMBL" id="MDH8679909.1"/>
    </source>
</evidence>
<gene>
    <name evidence="1" type="ORF">QE109_17310</name>
</gene>
<evidence type="ECO:0000313" key="2">
    <source>
        <dbReference type="Proteomes" id="UP001158045"/>
    </source>
</evidence>
<reference evidence="1 2" key="1">
    <citation type="submission" date="2023-04" db="EMBL/GenBank/DDBJ databases">
        <title>Fusibacter bizertensis strain WBS, isolated from littoral bottom sediments of the Arctic seas - biochemical and genomic analysis.</title>
        <authorList>
            <person name="Brioukhanov A.L."/>
        </authorList>
    </citation>
    <scope>NUCLEOTIDE SEQUENCE [LARGE SCALE GENOMIC DNA]</scope>
    <source>
        <strain evidence="1 2">WBS</strain>
    </source>
</reference>